<evidence type="ECO:0000256" key="7">
    <source>
        <dbReference type="ARBA" id="ARBA00023004"/>
    </source>
</evidence>
<dbReference type="InterPro" id="IPR002817">
    <property type="entry name" value="ThiC/BzaA/B"/>
</dbReference>
<dbReference type="SFLD" id="SFLDG01114">
    <property type="entry name" value="phosphomethylpyrimidine_syntha"/>
    <property type="match status" value="1"/>
</dbReference>
<feature type="binding site" evidence="10">
    <location>
        <position position="413"/>
    </location>
    <ligand>
        <name>[4Fe-4S] cluster</name>
        <dbReference type="ChEBI" id="CHEBI:49883"/>
        <note>4Fe-4S-S-AdoMet</note>
    </ligand>
</feature>
<feature type="binding site" evidence="10">
    <location>
        <position position="410"/>
    </location>
    <ligand>
        <name>[4Fe-4S] cluster</name>
        <dbReference type="ChEBI" id="CHEBI:49883"/>
        <note>4Fe-4S-S-AdoMet</note>
    </ligand>
</feature>
<dbReference type="GO" id="GO:0005829">
    <property type="term" value="C:cytosol"/>
    <property type="evidence" value="ECO:0007669"/>
    <property type="project" value="TreeGrafter"/>
</dbReference>
<sequence length="427" mass="47286">MQTYTTQMNAAKQGIITDVMRTVAEKEHMDVELLREKVAKGTVAIPANRNHLSIDPEGVGEGLRTKMNVNLGISKDCNDPEMELEKVRVALDMGVEAIMDLSNYGKTEQFRKELIKMSGAMIGTVPVYDVFGFFEKELKDVRPEDFLAMVRKHGEDGVDFVTIHAGMNKRASETFLENPRLMNLVSRGGSLMFAWMRLTGYDNPYFEYFDDLLDICAEFDITLSLGDACRPGGLADSTDASQIQELITLGELTKRAWAKDVQVIIEGPGHMSMDEIKANVLLEKKLCHGAPFYVLGPLVTDVAPGYDHITGAIGGAIAASAGADFLCYVTPAEHLRLPTVEDMKEGIIATKIAAHAADIAKKTPHARDWDNQMSKARVDLDWNRMFELAIDPTKARAYREHAELEDETTCSMCGKMCAILNVKEALK</sequence>
<dbReference type="NCBIfam" id="TIGR00190">
    <property type="entry name" value="thiC"/>
    <property type="match status" value="1"/>
</dbReference>
<reference evidence="11 12" key="1">
    <citation type="submission" date="2018-09" db="EMBL/GenBank/DDBJ databases">
        <authorList>
            <person name="Postec A."/>
        </authorList>
    </citation>
    <scope>NUCLEOTIDE SEQUENCE [LARGE SCALE GENOMIC DNA]</scope>
    <source>
        <strain evidence="11">70B-A</strain>
    </source>
</reference>
<dbReference type="GO" id="GO:0008270">
    <property type="term" value="F:zinc ion binding"/>
    <property type="evidence" value="ECO:0007669"/>
    <property type="project" value="UniProtKB-UniRule"/>
</dbReference>
<comment type="pathway">
    <text evidence="10">Cofactor biosynthesis; thiamine diphosphate biosynthesis.</text>
</comment>
<dbReference type="GO" id="GO:0009229">
    <property type="term" value="P:thiamine diphosphate biosynthetic process"/>
    <property type="evidence" value="ECO:0007669"/>
    <property type="project" value="UniProtKB-UniRule"/>
</dbReference>
<evidence type="ECO:0000256" key="6">
    <source>
        <dbReference type="ARBA" id="ARBA00022977"/>
    </source>
</evidence>
<dbReference type="PANTHER" id="PTHR30557:SF1">
    <property type="entry name" value="PHOSPHOMETHYLPYRIMIDINE SYNTHASE, CHLOROPLASTIC"/>
    <property type="match status" value="1"/>
</dbReference>
<proteinExistence type="inferred from homology"/>
<feature type="binding site" evidence="10">
    <location>
        <position position="293"/>
    </location>
    <ligand>
        <name>substrate</name>
    </ligand>
</feature>
<dbReference type="Gene3D" id="3.20.20.540">
    <property type="entry name" value="Radical SAM ThiC family, central domain"/>
    <property type="match status" value="1"/>
</dbReference>
<keyword evidence="6 10" id="KW-0784">Thiamine biosynthesis</keyword>
<evidence type="ECO:0000256" key="10">
    <source>
        <dbReference type="HAMAP-Rule" id="MF_00089"/>
    </source>
</evidence>
<dbReference type="Gene3D" id="6.10.250.620">
    <property type="match status" value="1"/>
</dbReference>
<dbReference type="NCBIfam" id="NF009895">
    <property type="entry name" value="PRK13352.1"/>
    <property type="match status" value="1"/>
</dbReference>
<evidence type="ECO:0000256" key="4">
    <source>
        <dbReference type="ARBA" id="ARBA00022723"/>
    </source>
</evidence>
<dbReference type="AlphaFoldDB" id="A0A3P7PYW7"/>
<comment type="cofactor">
    <cofactor evidence="10">
        <name>[4Fe-4S] cluster</name>
        <dbReference type="ChEBI" id="CHEBI:49883"/>
    </cofactor>
    <text evidence="10">Binds 1 [4Fe-4S] cluster per subunit. The cluster is coordinated with 3 cysteines and an exchangeable S-adenosyl-L-methionine.</text>
</comment>
<protein>
    <recommendedName>
        <fullName evidence="10">Phosphomethylpyrimidine synthase</fullName>
        <ecNumber evidence="10">4.1.99.17</ecNumber>
    </recommendedName>
    <alternativeName>
        <fullName evidence="10">Hydroxymethylpyrimidine phosphate synthase</fullName>
        <shortName evidence="10">HMP-P synthase</shortName>
        <shortName evidence="10">HMP-phosphate synthase</shortName>
        <shortName evidence="10">HMPP synthase</shortName>
    </alternativeName>
    <alternativeName>
        <fullName evidence="10">Thiamine biosynthesis protein ThiC</fullName>
    </alternativeName>
</protein>
<dbReference type="GO" id="GO:0070284">
    <property type="term" value="F:phosphomethylpyrimidine synthase activity"/>
    <property type="evidence" value="ECO:0007669"/>
    <property type="project" value="UniProtKB-EC"/>
</dbReference>
<dbReference type="UniPathway" id="UPA00060"/>
<dbReference type="KEGG" id="cbar:PATL70BA_2870"/>
<feature type="binding site" evidence="10">
    <location>
        <position position="417"/>
    </location>
    <ligand>
        <name>[4Fe-4S] cluster</name>
        <dbReference type="ChEBI" id="CHEBI:49883"/>
        <note>4Fe-4S-S-AdoMet</note>
    </ligand>
</feature>
<feature type="binding site" evidence="10">
    <location>
        <position position="334"/>
    </location>
    <ligand>
        <name>Zn(2+)</name>
        <dbReference type="ChEBI" id="CHEBI:29105"/>
    </ligand>
</feature>
<dbReference type="GO" id="GO:0009228">
    <property type="term" value="P:thiamine biosynthetic process"/>
    <property type="evidence" value="ECO:0007669"/>
    <property type="project" value="UniProtKB-UniRule"/>
</dbReference>
<dbReference type="Pfam" id="PF01964">
    <property type="entry name" value="ThiC_Rad_SAM"/>
    <property type="match status" value="1"/>
</dbReference>
<keyword evidence="8 10" id="KW-0411">Iron-sulfur</keyword>
<keyword evidence="3 10" id="KW-0949">S-adenosyl-L-methionine</keyword>
<dbReference type="GO" id="GO:0051539">
    <property type="term" value="F:4 iron, 4 sulfur cluster binding"/>
    <property type="evidence" value="ECO:0007669"/>
    <property type="project" value="UniProtKB-KW"/>
</dbReference>
<comment type="similarity">
    <text evidence="10">Belongs to the ThiC family.</text>
</comment>
<evidence type="ECO:0000313" key="11">
    <source>
        <dbReference type="EMBL" id="VDN48777.1"/>
    </source>
</evidence>
<keyword evidence="5 10" id="KW-0862">Zinc</keyword>
<gene>
    <name evidence="10 11" type="primary">thiC</name>
    <name evidence="11" type="ORF">PATL70BA_2870</name>
</gene>
<feature type="binding site" evidence="10">
    <location>
        <begin position="227"/>
        <end position="230"/>
    </location>
    <ligand>
        <name>substrate</name>
    </ligand>
</feature>
<keyword evidence="4 10" id="KW-0479">Metal-binding</keyword>
<dbReference type="Proteomes" id="UP000279029">
    <property type="component" value="Chromosome"/>
</dbReference>
<evidence type="ECO:0000256" key="2">
    <source>
        <dbReference type="ARBA" id="ARBA00022485"/>
    </source>
</evidence>
<keyword evidence="2 10" id="KW-0004">4Fe-4S</keyword>
<feature type="binding site" evidence="10">
    <location>
        <position position="70"/>
    </location>
    <ligand>
        <name>substrate</name>
    </ligand>
</feature>
<dbReference type="InterPro" id="IPR037509">
    <property type="entry name" value="ThiC"/>
</dbReference>
<dbReference type="InterPro" id="IPR038521">
    <property type="entry name" value="ThiC/Bza_core_dom"/>
</dbReference>
<evidence type="ECO:0000256" key="5">
    <source>
        <dbReference type="ARBA" id="ARBA00022833"/>
    </source>
</evidence>
<feature type="binding site" evidence="10">
    <location>
        <position position="270"/>
    </location>
    <ligand>
        <name>Zn(2+)</name>
        <dbReference type="ChEBI" id="CHEBI:29105"/>
    </ligand>
</feature>
<evidence type="ECO:0000256" key="8">
    <source>
        <dbReference type="ARBA" id="ARBA00023014"/>
    </source>
</evidence>
<organism evidence="11 12">
    <name type="scientific">Petrocella atlantisensis</name>
    <dbReference type="NCBI Taxonomy" id="2173034"/>
    <lineage>
        <taxon>Bacteria</taxon>
        <taxon>Bacillati</taxon>
        <taxon>Bacillota</taxon>
        <taxon>Clostridia</taxon>
        <taxon>Lachnospirales</taxon>
        <taxon>Vallitaleaceae</taxon>
        <taxon>Petrocella</taxon>
    </lineage>
</organism>
<dbReference type="EMBL" id="LR130778">
    <property type="protein sequence ID" value="VDN48777.1"/>
    <property type="molecule type" value="Genomic_DNA"/>
</dbReference>
<keyword evidence="12" id="KW-1185">Reference proteome</keyword>
<evidence type="ECO:0000313" key="12">
    <source>
        <dbReference type="Proteomes" id="UP000279029"/>
    </source>
</evidence>
<comment type="function">
    <text evidence="1 10">Catalyzes the synthesis of the hydroxymethylpyrimidine phosphate (HMP-P) moiety of thiamine from aminoimidazole ribotide (AIR) in a radical S-adenosyl-L-methionine (SAM)-dependent reaction.</text>
</comment>
<feature type="binding site" evidence="10">
    <location>
        <position position="164"/>
    </location>
    <ligand>
        <name>substrate</name>
    </ligand>
</feature>
<dbReference type="EC" id="4.1.99.17" evidence="10"/>
<evidence type="ECO:0000256" key="1">
    <source>
        <dbReference type="ARBA" id="ARBA00003175"/>
    </source>
</evidence>
<dbReference type="SFLD" id="SFLDS00113">
    <property type="entry name" value="Radical_SAM_Phosphomethylpyrim"/>
    <property type="match status" value="1"/>
</dbReference>
<accession>A0A3P7PYW7</accession>
<dbReference type="SFLD" id="SFLDF00407">
    <property type="entry name" value="phosphomethylpyrimidine_syntha"/>
    <property type="match status" value="1"/>
</dbReference>
<feature type="binding site" evidence="10">
    <location>
        <position position="128"/>
    </location>
    <ligand>
        <name>substrate</name>
    </ligand>
</feature>
<feature type="binding site" evidence="10">
    <location>
        <position position="99"/>
    </location>
    <ligand>
        <name>substrate</name>
    </ligand>
</feature>
<dbReference type="RefSeq" id="WP_125137860.1">
    <property type="nucleotide sequence ID" value="NZ_LR130778.1"/>
</dbReference>
<evidence type="ECO:0000256" key="9">
    <source>
        <dbReference type="ARBA" id="ARBA00023239"/>
    </source>
</evidence>
<dbReference type="HAMAP" id="MF_00089">
    <property type="entry name" value="ThiC"/>
    <property type="match status" value="1"/>
</dbReference>
<evidence type="ECO:0000256" key="3">
    <source>
        <dbReference type="ARBA" id="ARBA00022691"/>
    </source>
</evidence>
<dbReference type="OrthoDB" id="9805897at2"/>
<comment type="catalytic activity">
    <reaction evidence="10">
        <text>5-amino-1-(5-phospho-beta-D-ribosyl)imidazole + S-adenosyl-L-methionine = 4-amino-2-methyl-5-(phosphooxymethyl)pyrimidine + CO + 5'-deoxyadenosine + formate + L-methionine + 3 H(+)</text>
        <dbReference type="Rhea" id="RHEA:24840"/>
        <dbReference type="ChEBI" id="CHEBI:15378"/>
        <dbReference type="ChEBI" id="CHEBI:15740"/>
        <dbReference type="ChEBI" id="CHEBI:17245"/>
        <dbReference type="ChEBI" id="CHEBI:17319"/>
        <dbReference type="ChEBI" id="CHEBI:57844"/>
        <dbReference type="ChEBI" id="CHEBI:58354"/>
        <dbReference type="ChEBI" id="CHEBI:59789"/>
        <dbReference type="ChEBI" id="CHEBI:137981"/>
        <dbReference type="EC" id="4.1.99.17"/>
    </reaction>
</comment>
<keyword evidence="9 10" id="KW-0456">Lyase</keyword>
<feature type="binding site" evidence="10">
    <location>
        <position position="266"/>
    </location>
    <ligand>
        <name>substrate</name>
    </ligand>
</feature>
<keyword evidence="7 10" id="KW-0408">Iron</keyword>
<feature type="binding site" evidence="10">
    <location>
        <begin position="186"/>
        <end position="188"/>
    </location>
    <ligand>
        <name>substrate</name>
    </ligand>
</feature>
<dbReference type="PANTHER" id="PTHR30557">
    <property type="entry name" value="THIAMINE BIOSYNTHESIS PROTEIN THIC"/>
    <property type="match status" value="1"/>
</dbReference>
<dbReference type="FunFam" id="3.20.20.540:FF:000001">
    <property type="entry name" value="Phosphomethylpyrimidine synthase"/>
    <property type="match status" value="1"/>
</dbReference>
<name>A0A3P7PYW7_9FIRM</name>